<sequence length="139" mass="15343">MTAAVVPVDQPTGDHWEAVAAPLRAYNERHGPPMRARPLAVLLRDEAGVVVGGLWAETLYDWMFVEALTVPETLRGQGLGARLMAEAEAIARDRDCVGAWLDTFAFQSPGFYERLGYEAFGQLDDHPAGSARIFMRKQL</sequence>
<feature type="domain" description="N-acetyltransferase" evidence="1">
    <location>
        <begin position="1"/>
        <end position="139"/>
    </location>
</feature>
<dbReference type="SUPFAM" id="SSF55729">
    <property type="entry name" value="Acyl-CoA N-acyltransferases (Nat)"/>
    <property type="match status" value="1"/>
</dbReference>
<dbReference type="AlphaFoldDB" id="A0A2D2AYN2"/>
<dbReference type="OrthoDB" id="9787920at2"/>
<dbReference type="EMBL" id="CP024201">
    <property type="protein sequence ID" value="ATQ43103.1"/>
    <property type="molecule type" value="Genomic_DNA"/>
</dbReference>
<organism evidence="2 3">
    <name type="scientific">Caulobacter mirabilis</name>
    <dbReference type="NCBI Taxonomy" id="69666"/>
    <lineage>
        <taxon>Bacteria</taxon>
        <taxon>Pseudomonadati</taxon>
        <taxon>Pseudomonadota</taxon>
        <taxon>Alphaproteobacteria</taxon>
        <taxon>Caulobacterales</taxon>
        <taxon>Caulobacteraceae</taxon>
        <taxon>Caulobacter</taxon>
    </lineage>
</organism>
<dbReference type="Gene3D" id="3.40.630.30">
    <property type="match status" value="1"/>
</dbReference>
<proteinExistence type="predicted"/>
<evidence type="ECO:0000313" key="2">
    <source>
        <dbReference type="EMBL" id="ATQ43103.1"/>
    </source>
</evidence>
<dbReference type="GO" id="GO:0016747">
    <property type="term" value="F:acyltransferase activity, transferring groups other than amino-acyl groups"/>
    <property type="evidence" value="ECO:0007669"/>
    <property type="project" value="InterPro"/>
</dbReference>
<protein>
    <submittedName>
        <fullName evidence="2">GNAT family N-acetyltransferase</fullName>
    </submittedName>
</protein>
<evidence type="ECO:0000259" key="1">
    <source>
        <dbReference type="PROSITE" id="PS51186"/>
    </source>
</evidence>
<dbReference type="Proteomes" id="UP000228945">
    <property type="component" value="Chromosome"/>
</dbReference>
<dbReference type="InterPro" id="IPR016181">
    <property type="entry name" value="Acyl_CoA_acyltransferase"/>
</dbReference>
<dbReference type="CDD" id="cd04301">
    <property type="entry name" value="NAT_SF"/>
    <property type="match status" value="1"/>
</dbReference>
<dbReference type="RefSeq" id="WP_099622354.1">
    <property type="nucleotide sequence ID" value="NZ_CP024201.1"/>
</dbReference>
<keyword evidence="2" id="KW-0808">Transferase</keyword>
<evidence type="ECO:0000313" key="3">
    <source>
        <dbReference type="Proteomes" id="UP000228945"/>
    </source>
</evidence>
<dbReference type="KEGG" id="cmb:CSW64_12110"/>
<dbReference type="PROSITE" id="PS51186">
    <property type="entry name" value="GNAT"/>
    <property type="match status" value="1"/>
</dbReference>
<gene>
    <name evidence="2" type="ORF">CSW64_12110</name>
</gene>
<name>A0A2D2AYN2_9CAUL</name>
<dbReference type="InterPro" id="IPR000182">
    <property type="entry name" value="GNAT_dom"/>
</dbReference>
<accession>A0A2D2AYN2</accession>
<keyword evidence="3" id="KW-1185">Reference proteome</keyword>
<reference evidence="2 3" key="1">
    <citation type="submission" date="2017-10" db="EMBL/GenBank/DDBJ databases">
        <title>Genome sequence of Caulobacter mirabilis FWC38.</title>
        <authorList>
            <person name="Fiebig A."/>
            <person name="Crosson S."/>
        </authorList>
    </citation>
    <scope>NUCLEOTIDE SEQUENCE [LARGE SCALE GENOMIC DNA]</scope>
    <source>
        <strain evidence="2 3">FWC 38</strain>
    </source>
</reference>
<dbReference type="Pfam" id="PF00583">
    <property type="entry name" value="Acetyltransf_1"/>
    <property type="match status" value="1"/>
</dbReference>